<evidence type="ECO:0000256" key="10">
    <source>
        <dbReference type="ARBA" id="ARBA00023242"/>
    </source>
</evidence>
<name>A0A5B7EFF4_PORTR</name>
<keyword evidence="5 11" id="KW-0863">Zinc-finger</keyword>
<dbReference type="PROSITE" id="PS50157">
    <property type="entry name" value="ZINC_FINGER_C2H2_2"/>
    <property type="match status" value="1"/>
</dbReference>
<dbReference type="PROSITE" id="PS00028">
    <property type="entry name" value="ZINC_FINGER_C2H2_1"/>
    <property type="match status" value="1"/>
</dbReference>
<evidence type="ECO:0000259" key="12">
    <source>
        <dbReference type="PROSITE" id="PS50157"/>
    </source>
</evidence>
<dbReference type="PANTHER" id="PTHR45925:SF3">
    <property type="entry name" value="ZINC FINGER PROTEIN 516"/>
    <property type="match status" value="1"/>
</dbReference>
<protein>
    <submittedName>
        <fullName evidence="13">Zinc finger Y-chromosomal protein 1</fullName>
    </submittedName>
</protein>
<reference evidence="13 14" key="1">
    <citation type="submission" date="2019-05" db="EMBL/GenBank/DDBJ databases">
        <title>Another draft genome of Portunus trituberculatus and its Hox gene families provides insights of decapod evolution.</title>
        <authorList>
            <person name="Jeong J.-H."/>
            <person name="Song I."/>
            <person name="Kim S."/>
            <person name="Choi T."/>
            <person name="Kim D."/>
            <person name="Ryu S."/>
            <person name="Kim W."/>
        </authorList>
    </citation>
    <scope>NUCLEOTIDE SEQUENCE [LARGE SCALE GENOMIC DNA]</scope>
    <source>
        <tissue evidence="13">Muscle</tissue>
    </source>
</reference>
<gene>
    <name evidence="13" type="primary">zfy1_1</name>
    <name evidence="13" type="ORF">E2C01_025505</name>
</gene>
<proteinExistence type="inferred from homology"/>
<dbReference type="GO" id="GO:0005634">
    <property type="term" value="C:nucleus"/>
    <property type="evidence" value="ECO:0007669"/>
    <property type="project" value="UniProtKB-SubCell"/>
</dbReference>
<keyword evidence="7" id="KW-0805">Transcription regulation</keyword>
<dbReference type="AlphaFoldDB" id="A0A5B7EFF4"/>
<keyword evidence="8" id="KW-0238">DNA-binding</keyword>
<keyword evidence="6" id="KW-0862">Zinc</keyword>
<dbReference type="GO" id="GO:0000981">
    <property type="term" value="F:DNA-binding transcription factor activity, RNA polymerase II-specific"/>
    <property type="evidence" value="ECO:0007669"/>
    <property type="project" value="TreeGrafter"/>
</dbReference>
<dbReference type="EMBL" id="VSRR010002583">
    <property type="protein sequence ID" value="MPC32198.1"/>
    <property type="molecule type" value="Genomic_DNA"/>
</dbReference>
<sequence>MSPNICRHDMQTVSPCQAGASSSANLSHLVTRLTPAPSRVLQLSGMLQGRGAVSEGGQTCPHCGRSFLRPVDLGRHLRTHTGEKPFACPHCSFRSAQSGNVYRHVKMKHMELATSVTQPVSARPAVVVVVEVLEVEVVHAATSAGRSSDGLASCSAIFGYTQERDPTVVPIVLMLLLKSLM</sequence>
<dbReference type="SMART" id="SM00355">
    <property type="entry name" value="ZnF_C2H2"/>
    <property type="match status" value="2"/>
</dbReference>
<evidence type="ECO:0000256" key="11">
    <source>
        <dbReference type="PROSITE-ProRule" id="PRU00042"/>
    </source>
</evidence>
<comment type="similarity">
    <text evidence="2">Belongs to the krueppel C2H2-type zinc-finger protein family.</text>
</comment>
<keyword evidence="14" id="KW-1185">Reference proteome</keyword>
<dbReference type="InterPro" id="IPR051967">
    <property type="entry name" value="Krueppel_C2H2-ZF"/>
</dbReference>
<dbReference type="InterPro" id="IPR013087">
    <property type="entry name" value="Znf_C2H2_type"/>
</dbReference>
<evidence type="ECO:0000256" key="4">
    <source>
        <dbReference type="ARBA" id="ARBA00022737"/>
    </source>
</evidence>
<dbReference type="Pfam" id="PF13894">
    <property type="entry name" value="zf-C2H2_4"/>
    <property type="match status" value="1"/>
</dbReference>
<organism evidence="13 14">
    <name type="scientific">Portunus trituberculatus</name>
    <name type="common">Swimming crab</name>
    <name type="synonym">Neptunus trituberculatus</name>
    <dbReference type="NCBI Taxonomy" id="210409"/>
    <lineage>
        <taxon>Eukaryota</taxon>
        <taxon>Metazoa</taxon>
        <taxon>Ecdysozoa</taxon>
        <taxon>Arthropoda</taxon>
        <taxon>Crustacea</taxon>
        <taxon>Multicrustacea</taxon>
        <taxon>Malacostraca</taxon>
        <taxon>Eumalacostraca</taxon>
        <taxon>Eucarida</taxon>
        <taxon>Decapoda</taxon>
        <taxon>Pleocyemata</taxon>
        <taxon>Brachyura</taxon>
        <taxon>Eubrachyura</taxon>
        <taxon>Portunoidea</taxon>
        <taxon>Portunidae</taxon>
        <taxon>Portuninae</taxon>
        <taxon>Portunus</taxon>
    </lineage>
</organism>
<evidence type="ECO:0000256" key="8">
    <source>
        <dbReference type="ARBA" id="ARBA00023125"/>
    </source>
</evidence>
<comment type="subcellular location">
    <subcellularLocation>
        <location evidence="1">Nucleus</location>
    </subcellularLocation>
</comment>
<dbReference type="PANTHER" id="PTHR45925">
    <property type="entry name" value="ZINC FINGER PROTEIN"/>
    <property type="match status" value="1"/>
</dbReference>
<dbReference type="SUPFAM" id="SSF57667">
    <property type="entry name" value="beta-beta-alpha zinc fingers"/>
    <property type="match status" value="1"/>
</dbReference>
<evidence type="ECO:0000256" key="3">
    <source>
        <dbReference type="ARBA" id="ARBA00022723"/>
    </source>
</evidence>
<evidence type="ECO:0000256" key="9">
    <source>
        <dbReference type="ARBA" id="ARBA00023163"/>
    </source>
</evidence>
<dbReference type="OrthoDB" id="6376466at2759"/>
<evidence type="ECO:0000313" key="14">
    <source>
        <dbReference type="Proteomes" id="UP000324222"/>
    </source>
</evidence>
<feature type="domain" description="C2H2-type" evidence="12">
    <location>
        <begin position="58"/>
        <end position="85"/>
    </location>
</feature>
<comment type="caution">
    <text evidence="13">The sequence shown here is derived from an EMBL/GenBank/DDBJ whole genome shotgun (WGS) entry which is preliminary data.</text>
</comment>
<evidence type="ECO:0000256" key="2">
    <source>
        <dbReference type="ARBA" id="ARBA00006991"/>
    </source>
</evidence>
<evidence type="ECO:0000313" key="13">
    <source>
        <dbReference type="EMBL" id="MPC32198.1"/>
    </source>
</evidence>
<evidence type="ECO:0000256" key="6">
    <source>
        <dbReference type="ARBA" id="ARBA00022833"/>
    </source>
</evidence>
<dbReference type="Proteomes" id="UP000324222">
    <property type="component" value="Unassembled WGS sequence"/>
</dbReference>
<evidence type="ECO:0000256" key="7">
    <source>
        <dbReference type="ARBA" id="ARBA00023015"/>
    </source>
</evidence>
<evidence type="ECO:0000256" key="1">
    <source>
        <dbReference type="ARBA" id="ARBA00004123"/>
    </source>
</evidence>
<dbReference type="GO" id="GO:0000978">
    <property type="term" value="F:RNA polymerase II cis-regulatory region sequence-specific DNA binding"/>
    <property type="evidence" value="ECO:0007669"/>
    <property type="project" value="TreeGrafter"/>
</dbReference>
<keyword evidence="4" id="KW-0677">Repeat</keyword>
<dbReference type="Gene3D" id="3.30.160.60">
    <property type="entry name" value="Classic Zinc Finger"/>
    <property type="match status" value="2"/>
</dbReference>
<keyword evidence="3" id="KW-0479">Metal-binding</keyword>
<dbReference type="InterPro" id="IPR036236">
    <property type="entry name" value="Znf_C2H2_sf"/>
</dbReference>
<keyword evidence="9" id="KW-0804">Transcription</keyword>
<accession>A0A5B7EFF4</accession>
<keyword evidence="10" id="KW-0539">Nucleus</keyword>
<dbReference type="FunFam" id="3.30.160.60:FF:000100">
    <property type="entry name" value="Zinc finger 45-like"/>
    <property type="match status" value="1"/>
</dbReference>
<evidence type="ECO:0000256" key="5">
    <source>
        <dbReference type="ARBA" id="ARBA00022771"/>
    </source>
</evidence>
<dbReference type="GO" id="GO:0008270">
    <property type="term" value="F:zinc ion binding"/>
    <property type="evidence" value="ECO:0007669"/>
    <property type="project" value="UniProtKB-KW"/>
</dbReference>